<protein>
    <recommendedName>
        <fullName evidence="6">Aminotransferase</fullName>
        <ecNumber evidence="6">2.6.1.-</ecNumber>
    </recommendedName>
</protein>
<evidence type="ECO:0000256" key="4">
    <source>
        <dbReference type="ARBA" id="ARBA00022679"/>
    </source>
</evidence>
<keyword evidence="5" id="KW-0663">Pyridoxal phosphate</keyword>
<dbReference type="SUPFAM" id="SSF53383">
    <property type="entry name" value="PLP-dependent transferases"/>
    <property type="match status" value="1"/>
</dbReference>
<name>A0A4S8F650_9BURK</name>
<evidence type="ECO:0000256" key="3">
    <source>
        <dbReference type="ARBA" id="ARBA00022576"/>
    </source>
</evidence>
<dbReference type="GO" id="GO:0008483">
    <property type="term" value="F:transaminase activity"/>
    <property type="evidence" value="ECO:0007669"/>
    <property type="project" value="UniProtKB-KW"/>
</dbReference>
<dbReference type="OrthoDB" id="9803354at2"/>
<evidence type="ECO:0000256" key="1">
    <source>
        <dbReference type="ARBA" id="ARBA00001933"/>
    </source>
</evidence>
<comment type="caution">
    <text evidence="8">The sequence shown here is derived from an EMBL/GenBank/DDBJ whole genome shotgun (WGS) entry which is preliminary data.</text>
</comment>
<dbReference type="Pfam" id="PF00155">
    <property type="entry name" value="Aminotran_1_2"/>
    <property type="match status" value="1"/>
</dbReference>
<dbReference type="InterPro" id="IPR015424">
    <property type="entry name" value="PyrdxlP-dep_Trfase"/>
</dbReference>
<accession>A0A4S8F650</accession>
<gene>
    <name evidence="8" type="ORF">E9531_08265</name>
</gene>
<dbReference type="AlphaFoldDB" id="A0A4S8F650"/>
<dbReference type="InterPro" id="IPR004839">
    <property type="entry name" value="Aminotransferase_I/II_large"/>
</dbReference>
<proteinExistence type="inferred from homology"/>
<dbReference type="GO" id="GO:0030170">
    <property type="term" value="F:pyridoxal phosphate binding"/>
    <property type="evidence" value="ECO:0007669"/>
    <property type="project" value="InterPro"/>
</dbReference>
<dbReference type="InterPro" id="IPR015421">
    <property type="entry name" value="PyrdxlP-dep_Trfase_major"/>
</dbReference>
<sequence>MKLSARARRTAPFYVMEVGKAAAQRMSERGNDPEMVFLNIGEPDFAAPERVQRAAMAAIEQGQTQYTAALGLDALRQSISQWYASRFGVQIEADRIIITAGASAALHLACLALLDAGDEVLMPDPGYPCNQQFVQVAGASAKRIAVGAQSRFQLTAEHVCAHWQEHTRAVLLASPSNPTGTSTSRAELQRIHEAVRARGGVTLVDEIYLGLSYDQAYGHTALALGDDIISINSFSKYFNMTGWRLGWLVVPTELVAPIERLAQNLFICPSTIAQHAALECFHPESLAEYERRRDIFRQRRDFFLPQLAELGLHVPVEPDGAFYIWADCREAAQRLQVEGSWDFAFSLLDKAHIAVAPGKDFGNHAMEHYIRFSIANSMDNLQTALTRMRALLT</sequence>
<evidence type="ECO:0000313" key="9">
    <source>
        <dbReference type="Proteomes" id="UP000308917"/>
    </source>
</evidence>
<evidence type="ECO:0000259" key="7">
    <source>
        <dbReference type="Pfam" id="PF00155"/>
    </source>
</evidence>
<dbReference type="Gene3D" id="3.40.640.10">
    <property type="entry name" value="Type I PLP-dependent aspartate aminotransferase-like (Major domain)"/>
    <property type="match status" value="1"/>
</dbReference>
<keyword evidence="9" id="KW-1185">Reference proteome</keyword>
<dbReference type="Proteomes" id="UP000308917">
    <property type="component" value="Unassembled WGS sequence"/>
</dbReference>
<comment type="similarity">
    <text evidence="2 6">Belongs to the class-I pyridoxal-phosphate-dependent aminotransferase family.</text>
</comment>
<dbReference type="GO" id="GO:0006520">
    <property type="term" value="P:amino acid metabolic process"/>
    <property type="evidence" value="ECO:0007669"/>
    <property type="project" value="InterPro"/>
</dbReference>
<dbReference type="PANTHER" id="PTHR46383">
    <property type="entry name" value="ASPARTATE AMINOTRANSFERASE"/>
    <property type="match status" value="1"/>
</dbReference>
<evidence type="ECO:0000256" key="6">
    <source>
        <dbReference type="RuleBase" id="RU000481"/>
    </source>
</evidence>
<keyword evidence="4 6" id="KW-0808">Transferase</keyword>
<dbReference type="InterPro" id="IPR004838">
    <property type="entry name" value="NHTrfase_class1_PyrdxlP-BS"/>
</dbReference>
<evidence type="ECO:0000256" key="2">
    <source>
        <dbReference type="ARBA" id="ARBA00007441"/>
    </source>
</evidence>
<evidence type="ECO:0000313" key="8">
    <source>
        <dbReference type="EMBL" id="THU02065.1"/>
    </source>
</evidence>
<dbReference type="EC" id="2.6.1.-" evidence="6"/>
<comment type="cofactor">
    <cofactor evidence="1 6">
        <name>pyridoxal 5'-phosphate</name>
        <dbReference type="ChEBI" id="CHEBI:597326"/>
    </cofactor>
</comment>
<evidence type="ECO:0000256" key="5">
    <source>
        <dbReference type="ARBA" id="ARBA00022898"/>
    </source>
</evidence>
<dbReference type="InterPro" id="IPR050596">
    <property type="entry name" value="AspAT/PAT-like"/>
</dbReference>
<dbReference type="RefSeq" id="WP_136573371.1">
    <property type="nucleotide sequence ID" value="NZ_STFG01000007.1"/>
</dbReference>
<dbReference type="NCBIfam" id="NF005601">
    <property type="entry name" value="PRK07337.1"/>
    <property type="match status" value="1"/>
</dbReference>
<keyword evidence="3 6" id="KW-0032">Aminotransferase</keyword>
<dbReference type="PROSITE" id="PS00105">
    <property type="entry name" value="AA_TRANSFER_CLASS_1"/>
    <property type="match status" value="1"/>
</dbReference>
<feature type="domain" description="Aminotransferase class I/classII large" evidence="7">
    <location>
        <begin position="34"/>
        <end position="387"/>
    </location>
</feature>
<dbReference type="EMBL" id="STFG01000007">
    <property type="protein sequence ID" value="THU02065.1"/>
    <property type="molecule type" value="Genomic_DNA"/>
</dbReference>
<dbReference type="CDD" id="cd00609">
    <property type="entry name" value="AAT_like"/>
    <property type="match status" value="1"/>
</dbReference>
<organism evidence="8 9">
    <name type="scientific">Lampropedia puyangensis</name>
    <dbReference type="NCBI Taxonomy" id="1330072"/>
    <lineage>
        <taxon>Bacteria</taxon>
        <taxon>Pseudomonadati</taxon>
        <taxon>Pseudomonadota</taxon>
        <taxon>Betaproteobacteria</taxon>
        <taxon>Burkholderiales</taxon>
        <taxon>Comamonadaceae</taxon>
        <taxon>Lampropedia</taxon>
    </lineage>
</organism>
<dbReference type="PANTHER" id="PTHR46383:SF2">
    <property type="entry name" value="AMINOTRANSFERASE"/>
    <property type="match status" value="1"/>
</dbReference>
<reference evidence="8 9" key="1">
    <citation type="journal article" date="2015" name="Antonie Van Leeuwenhoek">
        <title>Lampropedia puyangensis sp. nov., isolated from symptomatic bark of Populus ? euramericana canker and emended description of Lampropedia hyalina (Ehrenberg 1832) Lee et al. 2004.</title>
        <authorList>
            <person name="Li Y."/>
            <person name="Wang T."/>
            <person name="Piao C.G."/>
            <person name="Wang L.F."/>
            <person name="Tian G.Z."/>
            <person name="Zhu T.H."/>
            <person name="Guo M.W."/>
        </authorList>
    </citation>
    <scope>NUCLEOTIDE SEQUENCE [LARGE SCALE GENOMIC DNA]</scope>
    <source>
        <strain evidence="8 9">2-bin</strain>
    </source>
</reference>